<dbReference type="EMBL" id="UINC01211340">
    <property type="protein sequence ID" value="SVE35198.1"/>
    <property type="molecule type" value="Genomic_DNA"/>
</dbReference>
<gene>
    <name evidence="9" type="ORF">METZ01_LOCUS488052</name>
</gene>
<evidence type="ECO:0000256" key="6">
    <source>
        <dbReference type="SAM" id="Coils"/>
    </source>
</evidence>
<proteinExistence type="inferred from homology"/>
<name>A0A383CU89_9ZZZZ</name>
<evidence type="ECO:0000259" key="7">
    <source>
        <dbReference type="Pfam" id="PF03755"/>
    </source>
</evidence>
<evidence type="ECO:0008006" key="10">
    <source>
        <dbReference type="Google" id="ProtNLM"/>
    </source>
</evidence>
<sequence>MNSKQLDLHIKMSPVYKEKEMQLREIIANALKRGKIELAIWSELVNRESKYYINTELVKNYYNQIKELQKEIGNEEEILQTLFRMPEIIQKERNLIDKNECEQIKKGIDKAIKNLLLFRKDEGIKLSNDITARVKKIKELLKVINPLAKQRIEKVKKSLQLKLNEIDSSKIDEDRFEQELLYYLEKQSISEEQIRLKIHLDYFLESMEKKSPNGKKLSFITQEMGREINTIGSKSSNAD</sequence>
<evidence type="ECO:0000256" key="5">
    <source>
        <dbReference type="ARBA" id="ARBA00035648"/>
    </source>
</evidence>
<dbReference type="InterPro" id="IPR013527">
    <property type="entry name" value="YicC-like_N"/>
</dbReference>
<protein>
    <recommendedName>
        <fullName evidence="10">YicC-like N-terminal domain-containing protein</fullName>
    </recommendedName>
</protein>
<comment type="cofactor">
    <cofactor evidence="1">
        <name>a divalent metal cation</name>
        <dbReference type="ChEBI" id="CHEBI:60240"/>
    </cofactor>
</comment>
<evidence type="ECO:0000256" key="4">
    <source>
        <dbReference type="ARBA" id="ARBA00022801"/>
    </source>
</evidence>
<evidence type="ECO:0000259" key="8">
    <source>
        <dbReference type="Pfam" id="PF08340"/>
    </source>
</evidence>
<dbReference type="Pfam" id="PF08340">
    <property type="entry name" value="YicC-like_C"/>
    <property type="match status" value="1"/>
</dbReference>
<dbReference type="PANTHER" id="PTHR30636:SF3">
    <property type="entry name" value="UPF0701 PROTEIN YICC"/>
    <property type="match status" value="1"/>
</dbReference>
<dbReference type="PANTHER" id="PTHR30636">
    <property type="entry name" value="UPF0701 PROTEIN YICC"/>
    <property type="match status" value="1"/>
</dbReference>
<keyword evidence="4" id="KW-0378">Hydrolase</keyword>
<accession>A0A383CU89</accession>
<dbReference type="InterPro" id="IPR005229">
    <property type="entry name" value="YicC/YloC-like"/>
</dbReference>
<feature type="coiled-coil region" evidence="6">
    <location>
        <begin position="58"/>
        <end position="85"/>
    </location>
</feature>
<evidence type="ECO:0000256" key="3">
    <source>
        <dbReference type="ARBA" id="ARBA00022759"/>
    </source>
</evidence>
<organism evidence="9">
    <name type="scientific">marine metagenome</name>
    <dbReference type="NCBI Taxonomy" id="408172"/>
    <lineage>
        <taxon>unclassified sequences</taxon>
        <taxon>metagenomes</taxon>
        <taxon>ecological metagenomes</taxon>
    </lineage>
</organism>
<feature type="domain" description="Endoribonuclease YicC-like C-terminal" evidence="8">
    <location>
        <begin position="145"/>
        <end position="238"/>
    </location>
</feature>
<reference evidence="9" key="1">
    <citation type="submission" date="2018-05" db="EMBL/GenBank/DDBJ databases">
        <authorList>
            <person name="Lanie J.A."/>
            <person name="Ng W.-L."/>
            <person name="Kazmierczak K.M."/>
            <person name="Andrzejewski T.M."/>
            <person name="Davidsen T.M."/>
            <person name="Wayne K.J."/>
            <person name="Tettelin H."/>
            <person name="Glass J.I."/>
            <person name="Rusch D."/>
            <person name="Podicherti R."/>
            <person name="Tsui H.-C.T."/>
            <person name="Winkler M.E."/>
        </authorList>
    </citation>
    <scope>NUCLEOTIDE SEQUENCE</scope>
</reference>
<comment type="similarity">
    <text evidence="5">Belongs to the YicC/YloC family.</text>
</comment>
<keyword evidence="2" id="KW-0540">Nuclease</keyword>
<dbReference type="GO" id="GO:0016787">
    <property type="term" value="F:hydrolase activity"/>
    <property type="evidence" value="ECO:0007669"/>
    <property type="project" value="UniProtKB-KW"/>
</dbReference>
<dbReference type="InterPro" id="IPR013551">
    <property type="entry name" value="YicC-like_C"/>
</dbReference>
<evidence type="ECO:0000313" key="9">
    <source>
        <dbReference type="EMBL" id="SVE35198.1"/>
    </source>
</evidence>
<keyword evidence="3" id="KW-0255">Endonuclease</keyword>
<feature type="non-terminal residue" evidence="9">
    <location>
        <position position="239"/>
    </location>
</feature>
<dbReference type="AlphaFoldDB" id="A0A383CU89"/>
<evidence type="ECO:0000256" key="2">
    <source>
        <dbReference type="ARBA" id="ARBA00022722"/>
    </source>
</evidence>
<keyword evidence="6" id="KW-0175">Coiled coil</keyword>
<dbReference type="GO" id="GO:0004521">
    <property type="term" value="F:RNA endonuclease activity"/>
    <property type="evidence" value="ECO:0007669"/>
    <property type="project" value="InterPro"/>
</dbReference>
<dbReference type="Pfam" id="PF03755">
    <property type="entry name" value="YicC-like_N"/>
    <property type="match status" value="1"/>
</dbReference>
<feature type="domain" description="Endoribonuclease YicC-like N-terminal" evidence="7">
    <location>
        <begin position="1"/>
        <end position="127"/>
    </location>
</feature>
<evidence type="ECO:0000256" key="1">
    <source>
        <dbReference type="ARBA" id="ARBA00001968"/>
    </source>
</evidence>